<dbReference type="RefSeq" id="WP_151005919.1">
    <property type="nucleotide sequence ID" value="NZ_VZZK01000096.1"/>
</dbReference>
<name>A0A6L3SN80_9HYPH</name>
<keyword evidence="6" id="KW-0482">Metalloprotease</keyword>
<dbReference type="Proteomes" id="UP000474159">
    <property type="component" value="Unassembled WGS sequence"/>
</dbReference>
<dbReference type="AlphaFoldDB" id="A0A6L3SN80"/>
<dbReference type="PRINTS" id="PR00138">
    <property type="entry name" value="MATRIXIN"/>
</dbReference>
<dbReference type="EMBL" id="VZZK01000096">
    <property type="protein sequence ID" value="KAB1068012.1"/>
    <property type="molecule type" value="Genomic_DNA"/>
</dbReference>
<dbReference type="OrthoDB" id="733404at2"/>
<evidence type="ECO:0000256" key="4">
    <source>
        <dbReference type="ARBA" id="ARBA00022833"/>
    </source>
</evidence>
<dbReference type="Pfam" id="PF18885">
    <property type="entry name" value="DUF5648"/>
    <property type="match status" value="1"/>
</dbReference>
<dbReference type="SMART" id="SM00235">
    <property type="entry name" value="ZnMc"/>
    <property type="match status" value="1"/>
</dbReference>
<protein>
    <submittedName>
        <fullName evidence="6">Matrixin family metalloprotease</fullName>
    </submittedName>
</protein>
<dbReference type="GO" id="GO:0031012">
    <property type="term" value="C:extracellular matrix"/>
    <property type="evidence" value="ECO:0007669"/>
    <property type="project" value="InterPro"/>
</dbReference>
<dbReference type="InterPro" id="IPR006026">
    <property type="entry name" value="Peptidase_Metallo"/>
</dbReference>
<dbReference type="GO" id="GO:0006508">
    <property type="term" value="P:proteolysis"/>
    <property type="evidence" value="ECO:0007669"/>
    <property type="project" value="UniProtKB-KW"/>
</dbReference>
<dbReference type="GO" id="GO:0008270">
    <property type="term" value="F:zinc ion binding"/>
    <property type="evidence" value="ECO:0007669"/>
    <property type="project" value="InterPro"/>
</dbReference>
<keyword evidence="3" id="KW-0378">Hydrolase</keyword>
<dbReference type="PANTHER" id="PTHR10201">
    <property type="entry name" value="MATRIX METALLOPROTEINASE"/>
    <property type="match status" value="1"/>
</dbReference>
<dbReference type="InterPro" id="IPR001818">
    <property type="entry name" value="Pept_M10_metallopeptidase"/>
</dbReference>
<evidence type="ECO:0000313" key="6">
    <source>
        <dbReference type="EMBL" id="KAB1068012.1"/>
    </source>
</evidence>
<dbReference type="Pfam" id="PF00413">
    <property type="entry name" value="Peptidase_M10"/>
    <property type="match status" value="1"/>
</dbReference>
<evidence type="ECO:0000259" key="5">
    <source>
        <dbReference type="SMART" id="SM00235"/>
    </source>
</evidence>
<dbReference type="SUPFAM" id="SSF55486">
    <property type="entry name" value="Metalloproteases ('zincins'), catalytic domain"/>
    <property type="match status" value="1"/>
</dbReference>
<comment type="caution">
    <text evidence="6">The sequence shown here is derived from an EMBL/GenBank/DDBJ whole genome shotgun (WGS) entry which is preliminary data.</text>
</comment>
<accession>A0A6L3SN80</accession>
<keyword evidence="2" id="KW-0479">Metal-binding</keyword>
<dbReference type="GO" id="GO:0004222">
    <property type="term" value="F:metalloendopeptidase activity"/>
    <property type="evidence" value="ECO:0007669"/>
    <property type="project" value="InterPro"/>
</dbReference>
<keyword evidence="4" id="KW-0862">Zinc</keyword>
<keyword evidence="1 6" id="KW-0645">Protease</keyword>
<evidence type="ECO:0000256" key="2">
    <source>
        <dbReference type="ARBA" id="ARBA00022723"/>
    </source>
</evidence>
<dbReference type="InterPro" id="IPR043708">
    <property type="entry name" value="DUF5648"/>
</dbReference>
<proteinExistence type="predicted"/>
<evidence type="ECO:0000256" key="3">
    <source>
        <dbReference type="ARBA" id="ARBA00022801"/>
    </source>
</evidence>
<keyword evidence="7" id="KW-1185">Reference proteome</keyword>
<gene>
    <name evidence="6" type="ORF">F6X53_31855</name>
</gene>
<reference evidence="6 7" key="1">
    <citation type="submission" date="2019-09" db="EMBL/GenBank/DDBJ databases">
        <title>YIM 48816 draft genome.</title>
        <authorList>
            <person name="Jiang L."/>
        </authorList>
    </citation>
    <scope>NUCLEOTIDE SEQUENCE [LARGE SCALE GENOMIC DNA]</scope>
    <source>
        <strain evidence="6 7">YIM 48816</strain>
    </source>
</reference>
<evidence type="ECO:0000256" key="1">
    <source>
        <dbReference type="ARBA" id="ARBA00022670"/>
    </source>
</evidence>
<dbReference type="InterPro" id="IPR021190">
    <property type="entry name" value="Pept_M10A"/>
</dbReference>
<sequence>MSNDYELTGARWGNGAAGTSGGTVTWAADSTIDAAWLPQIRAAFADWARYANISFKEVAAASTPDINFTEAYIDGPLNYLGYTTWNYDARQRLTHATVKIDSADDYHAVGNAVVASSNPNQDLFHLVLHEIGHAIGLDHEPTSDGLAVMNATINPSLVKDLTKSDIDGVQALYGVRAGSPGFDSQTGLATPSVVKAPVAAIVAAPAVDAAALVAVLPVVATPVAAPPVVAIPPVPSVSTPAVTSPQIAFTQPVSSHDSAEAVFRFLDTRTGDHFYTTDPAEKANILVTLPNFTYEGAAWAVPDKGTDTVDVFRFYDTKTGQHFFTTSTSERDTILKTLPSYHDEGVAFQAYADAGTPGSITLERFFNTQTGLHHFAASQSEVNAIKAGQAGPNWIDEGHSFTVVAPTDAMLHL</sequence>
<dbReference type="Gene3D" id="3.40.390.10">
    <property type="entry name" value="Collagenase (Catalytic Domain)"/>
    <property type="match status" value="1"/>
</dbReference>
<feature type="domain" description="Peptidase metallopeptidase" evidence="5">
    <location>
        <begin position="8"/>
        <end position="175"/>
    </location>
</feature>
<organism evidence="6 7">
    <name type="scientific">Methylobacterium soli</name>
    <dbReference type="NCBI Taxonomy" id="553447"/>
    <lineage>
        <taxon>Bacteria</taxon>
        <taxon>Pseudomonadati</taxon>
        <taxon>Pseudomonadota</taxon>
        <taxon>Alphaproteobacteria</taxon>
        <taxon>Hyphomicrobiales</taxon>
        <taxon>Methylobacteriaceae</taxon>
        <taxon>Methylobacterium</taxon>
    </lineage>
</organism>
<evidence type="ECO:0000313" key="7">
    <source>
        <dbReference type="Proteomes" id="UP000474159"/>
    </source>
</evidence>
<dbReference type="InterPro" id="IPR024079">
    <property type="entry name" value="MetalloPept_cat_dom_sf"/>
</dbReference>